<feature type="transmembrane region" description="Helical" evidence="1">
    <location>
        <begin position="388"/>
        <end position="410"/>
    </location>
</feature>
<dbReference type="PANTHER" id="PTHR32309">
    <property type="entry name" value="TYROSINE-PROTEIN KINASE"/>
    <property type="match status" value="1"/>
</dbReference>
<reference evidence="2 3" key="1">
    <citation type="journal article" date="2009" name="J. Bacteriol.">
        <title>Genome sequences of three Agrobacterium biovars help elucidate the evolution of multichromosome genomes in bacteria.</title>
        <authorList>
            <person name="Slater S.C."/>
            <person name="Goldman B.S."/>
            <person name="Goodner B."/>
            <person name="Setubal J.C."/>
            <person name="Farrand S.K."/>
            <person name="Nester E.W."/>
            <person name="Burr T.J."/>
            <person name="Banta L."/>
            <person name="Dickerman A.W."/>
            <person name="Paulsen I."/>
            <person name="Otten L."/>
            <person name="Suen G."/>
            <person name="Welch R."/>
            <person name="Almeida N.F."/>
            <person name="Arnold F."/>
            <person name="Burton O.T."/>
            <person name="Du Z."/>
            <person name="Ewing A."/>
            <person name="Godsy E."/>
            <person name="Heisel S."/>
            <person name="Houmiel K.L."/>
            <person name="Jhaveri J."/>
            <person name="Lu J."/>
            <person name="Miller N.M."/>
            <person name="Norton S."/>
            <person name="Chen Q."/>
            <person name="Phoolcharoen W."/>
            <person name="Ohlin V."/>
            <person name="Ondrusek D."/>
            <person name="Pride N."/>
            <person name="Stricklin S.L."/>
            <person name="Sun J."/>
            <person name="Wheeler C."/>
            <person name="Wilson L."/>
            <person name="Zhu H."/>
            <person name="Wood D.W."/>
        </authorList>
    </citation>
    <scope>NUCLEOTIDE SEQUENCE [LARGE SCALE GENOMIC DNA]</scope>
    <source>
        <strain evidence="3">S4 / ATCC BAA-846</strain>
    </source>
</reference>
<organism evidence="2 3">
    <name type="scientific">Allorhizobium ampelinum (strain ATCC BAA-846 / DSM 112012 / S4)</name>
    <name type="common">Agrobacterium vitis (strain S4)</name>
    <dbReference type="NCBI Taxonomy" id="311402"/>
    <lineage>
        <taxon>Bacteria</taxon>
        <taxon>Pseudomonadati</taxon>
        <taxon>Pseudomonadota</taxon>
        <taxon>Alphaproteobacteria</taxon>
        <taxon>Hyphomicrobiales</taxon>
        <taxon>Rhizobiaceae</taxon>
        <taxon>Rhizobium/Agrobacterium group</taxon>
        <taxon>Allorhizobium</taxon>
        <taxon>Allorhizobium ampelinum</taxon>
    </lineage>
</organism>
<proteinExistence type="predicted"/>
<keyword evidence="3" id="KW-1185">Reference proteome</keyword>
<dbReference type="AlphaFoldDB" id="B9JRM9"/>
<keyword evidence="1" id="KW-1133">Transmembrane helix</keyword>
<protein>
    <submittedName>
        <fullName evidence="2">Capsule polysaccharide export inner-membrane protein</fullName>
    </submittedName>
</protein>
<dbReference type="STRING" id="311402.Avi_0713"/>
<sequence length="415" mass="46417">MFPHRLRQQERNMSLEVGFPVHDAQKTNRGQTGTPSLSKKGIVGTLLGLFFTKKNSLIAFVLVPSVFAAIYYSLIASGQYISETRMVVRTIGVSERFDTSEQREGRSIIGGDSLTQDSYIVANYLKSPQIVRKLDTEIGLRNFFLKDGIDPLSRLSSDPTSEDLHKYWMQHVDTYVDGPSGIIIFTVRAFSPEDSVSISKAALAAADEMISKISDKAKSDLVDRVEHDLIGSLEDYRKALDDLREYQNKTGILDPVSSAKMVSTIISKLTEQKLNLTVDLKSLEAAKADNTARGRELRRSIQAIDDQIQLRQNSLAGKDTNDPTQLSTSMIEFSRLETRRIVTQALYEATVKNLDTAKSTALKRTTFVSIFSDSHAPEKSKYPERFSAWLILSAGLFTLWMTATLVWMSIEDHKA</sequence>
<keyword evidence="1" id="KW-0472">Membrane</keyword>
<feature type="transmembrane region" description="Helical" evidence="1">
    <location>
        <begin position="57"/>
        <end position="76"/>
    </location>
</feature>
<accession>B9JRM9</accession>
<evidence type="ECO:0000313" key="2">
    <source>
        <dbReference type="EMBL" id="ACM35505.1"/>
    </source>
</evidence>
<evidence type="ECO:0000256" key="1">
    <source>
        <dbReference type="SAM" id="Phobius"/>
    </source>
</evidence>
<keyword evidence="1" id="KW-0812">Transmembrane</keyword>
<dbReference type="eggNOG" id="COG3524">
    <property type="taxonomic scope" value="Bacteria"/>
</dbReference>
<dbReference type="GO" id="GO:0005886">
    <property type="term" value="C:plasma membrane"/>
    <property type="evidence" value="ECO:0007669"/>
    <property type="project" value="TreeGrafter"/>
</dbReference>
<dbReference type="HOGENOM" id="CLU_027864_0_0_5"/>
<name>B9JRM9_ALLAM</name>
<dbReference type="PANTHER" id="PTHR32309:SF13">
    <property type="entry name" value="FERRIC ENTEROBACTIN TRANSPORT PROTEIN FEPE"/>
    <property type="match status" value="1"/>
</dbReference>
<evidence type="ECO:0000313" key="3">
    <source>
        <dbReference type="Proteomes" id="UP000001596"/>
    </source>
</evidence>
<dbReference type="GO" id="GO:0004713">
    <property type="term" value="F:protein tyrosine kinase activity"/>
    <property type="evidence" value="ECO:0007669"/>
    <property type="project" value="TreeGrafter"/>
</dbReference>
<gene>
    <name evidence="2" type="ordered locus">Avi_0713</name>
</gene>
<dbReference type="InterPro" id="IPR050445">
    <property type="entry name" value="Bact_polysacc_biosynth/exp"/>
</dbReference>
<dbReference type="Proteomes" id="UP000001596">
    <property type="component" value="Chromosome 1"/>
</dbReference>
<dbReference type="EMBL" id="CP000633">
    <property type="protein sequence ID" value="ACM35505.1"/>
    <property type="molecule type" value="Genomic_DNA"/>
</dbReference>
<dbReference type="KEGG" id="avi:Avi_0713"/>